<dbReference type="InterPro" id="IPR054156">
    <property type="entry name" value="YxaF_TetR_C"/>
</dbReference>
<dbReference type="PROSITE" id="PS50977">
    <property type="entry name" value="HTH_TETR_2"/>
    <property type="match status" value="1"/>
</dbReference>
<protein>
    <submittedName>
        <fullName evidence="7">TetR/AcrR family transcriptional regulator</fullName>
    </submittedName>
</protein>
<feature type="region of interest" description="Disordered" evidence="5">
    <location>
        <begin position="188"/>
        <end position="211"/>
    </location>
</feature>
<gene>
    <name evidence="7" type="ORF">F3087_24570</name>
</gene>
<dbReference type="Proteomes" id="UP000323876">
    <property type="component" value="Unassembled WGS sequence"/>
</dbReference>
<sequence length="252" mass="25940">MVSESRRRIEVAACGLLARHGYHGFGLKALSEAAGLPYGSIYHHFPGGKEEIAVAAITGTGTLTGRMIRQAPTDVFATTTTIFEFMVRKLAASEWDDGCPIGTPALDGGSDAESIRAACATAFEAMEQAFAGLLAELGLSAQDAGELATTVVAAYEGATILSRVRRSEAPLHTVAAAMERLIRVTFTEAGLPNGDPGTPDSGESGTGSSDVDAGMIEVDQAASVEERVVAAAAESEVAGIVPEVIAEQGNSL</sequence>
<dbReference type="SUPFAM" id="SSF48498">
    <property type="entry name" value="Tetracyclin repressor-like, C-terminal domain"/>
    <property type="match status" value="1"/>
</dbReference>
<dbReference type="InterPro" id="IPR036271">
    <property type="entry name" value="Tet_transcr_reg_TetR-rel_C_sf"/>
</dbReference>
<evidence type="ECO:0000256" key="5">
    <source>
        <dbReference type="SAM" id="MobiDB-lite"/>
    </source>
</evidence>
<keyword evidence="1" id="KW-0805">Transcription regulation</keyword>
<dbReference type="InterPro" id="IPR001647">
    <property type="entry name" value="HTH_TetR"/>
</dbReference>
<dbReference type="RefSeq" id="WP_150404397.1">
    <property type="nucleotide sequence ID" value="NZ_VXLC01000014.1"/>
</dbReference>
<dbReference type="OrthoDB" id="4567939at2"/>
<keyword evidence="3" id="KW-0804">Transcription</keyword>
<dbReference type="Pfam" id="PF00440">
    <property type="entry name" value="TetR_N"/>
    <property type="match status" value="1"/>
</dbReference>
<feature type="DNA-binding region" description="H-T-H motif" evidence="4">
    <location>
        <begin position="26"/>
        <end position="45"/>
    </location>
</feature>
<feature type="domain" description="HTH tetR-type" evidence="6">
    <location>
        <begin position="3"/>
        <end position="63"/>
    </location>
</feature>
<accession>A0A5N0ECE3</accession>
<keyword evidence="2 4" id="KW-0238">DNA-binding</keyword>
<dbReference type="EMBL" id="VXLC01000014">
    <property type="protein sequence ID" value="KAA8885815.1"/>
    <property type="molecule type" value="Genomic_DNA"/>
</dbReference>
<dbReference type="GO" id="GO:0003677">
    <property type="term" value="F:DNA binding"/>
    <property type="evidence" value="ECO:0007669"/>
    <property type="project" value="UniProtKB-UniRule"/>
</dbReference>
<keyword evidence="8" id="KW-1185">Reference proteome</keyword>
<dbReference type="PANTHER" id="PTHR47506">
    <property type="entry name" value="TRANSCRIPTIONAL REGULATORY PROTEIN"/>
    <property type="match status" value="1"/>
</dbReference>
<evidence type="ECO:0000256" key="1">
    <source>
        <dbReference type="ARBA" id="ARBA00023015"/>
    </source>
</evidence>
<dbReference type="SUPFAM" id="SSF46689">
    <property type="entry name" value="Homeodomain-like"/>
    <property type="match status" value="1"/>
</dbReference>
<organism evidence="7 8">
    <name type="scientific">Nocardia colli</name>
    <dbReference type="NCBI Taxonomy" id="2545717"/>
    <lineage>
        <taxon>Bacteria</taxon>
        <taxon>Bacillati</taxon>
        <taxon>Actinomycetota</taxon>
        <taxon>Actinomycetes</taxon>
        <taxon>Mycobacteriales</taxon>
        <taxon>Nocardiaceae</taxon>
        <taxon>Nocardia</taxon>
    </lineage>
</organism>
<reference evidence="7 8" key="1">
    <citation type="submission" date="2019-09" db="EMBL/GenBank/DDBJ databases">
        <authorList>
            <person name="Wang X."/>
        </authorList>
    </citation>
    <scope>NUCLEOTIDE SEQUENCE [LARGE SCALE GENOMIC DNA]</scope>
    <source>
        <strain evidence="7 8">CICC 11023</strain>
    </source>
</reference>
<dbReference type="InterPro" id="IPR009057">
    <property type="entry name" value="Homeodomain-like_sf"/>
</dbReference>
<evidence type="ECO:0000256" key="2">
    <source>
        <dbReference type="ARBA" id="ARBA00023125"/>
    </source>
</evidence>
<comment type="caution">
    <text evidence="7">The sequence shown here is derived from an EMBL/GenBank/DDBJ whole genome shotgun (WGS) entry which is preliminary data.</text>
</comment>
<evidence type="ECO:0000256" key="3">
    <source>
        <dbReference type="ARBA" id="ARBA00023163"/>
    </source>
</evidence>
<dbReference type="Pfam" id="PF21993">
    <property type="entry name" value="TetR_C_13_2"/>
    <property type="match status" value="1"/>
</dbReference>
<evidence type="ECO:0000256" key="4">
    <source>
        <dbReference type="PROSITE-ProRule" id="PRU00335"/>
    </source>
</evidence>
<dbReference type="Gene3D" id="1.10.357.10">
    <property type="entry name" value="Tetracycline Repressor, domain 2"/>
    <property type="match status" value="1"/>
</dbReference>
<dbReference type="AlphaFoldDB" id="A0A5N0ECE3"/>
<proteinExistence type="predicted"/>
<name>A0A5N0ECE3_9NOCA</name>
<dbReference type="PANTHER" id="PTHR47506:SF3">
    <property type="entry name" value="HTH-TYPE TRANSCRIPTIONAL REGULATOR LMRA"/>
    <property type="match status" value="1"/>
</dbReference>
<evidence type="ECO:0000313" key="7">
    <source>
        <dbReference type="EMBL" id="KAA8885815.1"/>
    </source>
</evidence>
<evidence type="ECO:0000313" key="8">
    <source>
        <dbReference type="Proteomes" id="UP000323876"/>
    </source>
</evidence>
<evidence type="ECO:0000259" key="6">
    <source>
        <dbReference type="PROSITE" id="PS50977"/>
    </source>
</evidence>